<dbReference type="HOGENOM" id="CLU_183945_0_0_1"/>
<dbReference type="Proteomes" id="UP000039046">
    <property type="component" value="Unassembled WGS sequence"/>
</dbReference>
<proteinExistence type="predicted"/>
<evidence type="ECO:0000313" key="2">
    <source>
        <dbReference type="EMBL" id="CEJ94828.1"/>
    </source>
</evidence>
<feature type="region of interest" description="Disordered" evidence="1">
    <location>
        <begin position="39"/>
        <end position="99"/>
    </location>
</feature>
<evidence type="ECO:0000256" key="1">
    <source>
        <dbReference type="SAM" id="MobiDB-lite"/>
    </source>
</evidence>
<gene>
    <name evidence="2" type="ORF">VHEMI10335</name>
</gene>
<organism evidence="2 3">
    <name type="scientific">[Torrubiella] hemipterigena</name>
    <dbReference type="NCBI Taxonomy" id="1531966"/>
    <lineage>
        <taxon>Eukaryota</taxon>
        <taxon>Fungi</taxon>
        <taxon>Dikarya</taxon>
        <taxon>Ascomycota</taxon>
        <taxon>Pezizomycotina</taxon>
        <taxon>Sordariomycetes</taxon>
        <taxon>Hypocreomycetidae</taxon>
        <taxon>Hypocreales</taxon>
        <taxon>Clavicipitaceae</taxon>
        <taxon>Clavicipitaceae incertae sedis</taxon>
        <taxon>'Torrubiella' clade</taxon>
    </lineage>
</organism>
<keyword evidence="3" id="KW-1185">Reference proteome</keyword>
<protein>
    <submittedName>
        <fullName evidence="2">Uncharacterized protein</fullName>
    </submittedName>
</protein>
<evidence type="ECO:0000313" key="3">
    <source>
        <dbReference type="Proteomes" id="UP000039046"/>
    </source>
</evidence>
<dbReference type="AlphaFoldDB" id="A0A0A1TS00"/>
<accession>A0A0A1TS00</accession>
<sequence length="99" mass="11236">MSLFNIIHRMVIVFEDHIVNAILRQPGFHRAVGKIQRTVDDQIHGRNPNEPLRPGEATSDPNAPTSEGFLKHFVSELRNQASGRPTDLDEEPTKLTKKR</sequence>
<name>A0A0A1TS00_9HYPO</name>
<reference evidence="2 3" key="1">
    <citation type="journal article" date="2015" name="Genome Announc.">
        <title>Draft Genome Sequence and Gene Annotation of the Entomopathogenic Fungus Verticillium hemipterigenum.</title>
        <authorList>
            <person name="Horn F."/>
            <person name="Habel A."/>
            <person name="Scharf D.H."/>
            <person name="Dworschak J."/>
            <person name="Brakhage A.A."/>
            <person name="Guthke R."/>
            <person name="Hertweck C."/>
            <person name="Linde J."/>
        </authorList>
    </citation>
    <scope>NUCLEOTIDE SEQUENCE [LARGE SCALE GENOMIC DNA]</scope>
</reference>
<dbReference type="EMBL" id="CDHN01000007">
    <property type="protein sequence ID" value="CEJ94828.1"/>
    <property type="molecule type" value="Genomic_DNA"/>
</dbReference>